<dbReference type="OrthoDB" id="2524470at2759"/>
<dbReference type="AlphaFoldDB" id="A0A9P6W4Z9"/>
<keyword evidence="3" id="KW-1185">Reference proteome</keyword>
<dbReference type="EMBL" id="PUHQ01000025">
    <property type="protein sequence ID" value="KAG0662684.1"/>
    <property type="molecule type" value="Genomic_DNA"/>
</dbReference>
<dbReference type="Proteomes" id="UP000777482">
    <property type="component" value="Unassembled WGS sequence"/>
</dbReference>
<evidence type="ECO:0000256" key="1">
    <source>
        <dbReference type="SAM" id="MobiDB-lite"/>
    </source>
</evidence>
<reference evidence="2 3" key="1">
    <citation type="submission" date="2020-11" db="EMBL/GenBank/DDBJ databases">
        <title>Kefir isolates.</title>
        <authorList>
            <person name="Marcisauskas S."/>
            <person name="Kim Y."/>
            <person name="Blasche S."/>
        </authorList>
    </citation>
    <scope>NUCLEOTIDE SEQUENCE [LARGE SCALE GENOMIC DNA]</scope>
    <source>
        <strain evidence="2 3">KR</strain>
    </source>
</reference>
<evidence type="ECO:0000313" key="2">
    <source>
        <dbReference type="EMBL" id="KAG0662684.1"/>
    </source>
</evidence>
<accession>A0A9P6W4Z9</accession>
<feature type="region of interest" description="Disordered" evidence="1">
    <location>
        <begin position="37"/>
        <end position="63"/>
    </location>
</feature>
<comment type="caution">
    <text evidence="2">The sequence shown here is derived from an EMBL/GenBank/DDBJ whole genome shotgun (WGS) entry which is preliminary data.</text>
</comment>
<protein>
    <recommendedName>
        <fullName evidence="4">F-box domain-containing protein</fullName>
    </recommendedName>
</protein>
<feature type="compositionally biased region" description="Basic and acidic residues" evidence="1">
    <location>
        <begin position="44"/>
        <end position="56"/>
    </location>
</feature>
<sequence length="477" mass="54853">MAAAAAQVFSPASPRYSPASPCFSPVTPTFWIDEMELAPSARPPPRDKSKDYAEYKRRARAKHPKETRPLTLLRLPDELILRVFELLWNDYDEDCNVPPVEPLCINKRIHALIRPLWFRTLTVRDMPDQFMTWLLRHQSIHQYVQDMTIELDINSIHMHCLVTSHLHNLHTLRVDLSEYFAAIEDDEVPPAFIKLLSELPLLRHVDLGSASIDSNFAFFLLSDKAPPLQHITCFGEAIDNDVLAALEIRSLKLQSVPDNVVLPFLDLERLSLTSHHFNKDTYEKLLKSVKNETDRGEKPLKLRRLELDLHYKDPATGKQSSLDTFYDHLLWTLRKSPLYTLDITLREPFSTTFKGYALPSVRGLCLSVDVDLSLQNKDHLSVLGSFLRLFPNLTHLKLHKVRISLGFLRNTLTQYAKLDAADRALRYPHVATLLVFLQGTQVVDFCLASNADDEIRWTRRTAEGPFEMELWTCVKIL</sequence>
<feature type="region of interest" description="Disordered" evidence="1">
    <location>
        <begin position="1"/>
        <end position="21"/>
    </location>
</feature>
<proteinExistence type="predicted"/>
<name>A0A9P6W4Z9_RHOMI</name>
<organism evidence="2 3">
    <name type="scientific">Rhodotorula mucilaginosa</name>
    <name type="common">Yeast</name>
    <name type="synonym">Rhodotorula rubra</name>
    <dbReference type="NCBI Taxonomy" id="5537"/>
    <lineage>
        <taxon>Eukaryota</taxon>
        <taxon>Fungi</taxon>
        <taxon>Dikarya</taxon>
        <taxon>Basidiomycota</taxon>
        <taxon>Pucciniomycotina</taxon>
        <taxon>Microbotryomycetes</taxon>
        <taxon>Sporidiobolales</taxon>
        <taxon>Sporidiobolaceae</taxon>
        <taxon>Rhodotorula</taxon>
    </lineage>
</organism>
<evidence type="ECO:0000313" key="3">
    <source>
        <dbReference type="Proteomes" id="UP000777482"/>
    </source>
</evidence>
<gene>
    <name evidence="2" type="ORF">C6P46_003188</name>
</gene>
<evidence type="ECO:0008006" key="4">
    <source>
        <dbReference type="Google" id="ProtNLM"/>
    </source>
</evidence>